<dbReference type="OrthoDB" id="6709964at2"/>
<dbReference type="Proteomes" id="UP000018445">
    <property type="component" value="Unassembled WGS sequence"/>
</dbReference>
<reference evidence="1 2" key="1">
    <citation type="submission" date="2013-02" db="EMBL/GenBank/DDBJ databases">
        <title>The Genome Sequence of Acinetobacter venetianus CIP 110063.</title>
        <authorList>
            <consortium name="The Broad Institute Genome Sequencing Platform"/>
            <consortium name="The Broad Institute Genome Sequencing Center for Infectious Disease"/>
            <person name="Cerqueira G."/>
            <person name="Feldgarden M."/>
            <person name="Courvalin P."/>
            <person name="Perichon B."/>
            <person name="Grillot-Courvalin C."/>
            <person name="Clermont D."/>
            <person name="Rocha E."/>
            <person name="Yoon E.-J."/>
            <person name="Nemec A."/>
            <person name="Walker B."/>
            <person name="Young S.K."/>
            <person name="Zeng Q."/>
            <person name="Gargeya S."/>
            <person name="Fitzgerald M."/>
            <person name="Haas B."/>
            <person name="Abouelleil A."/>
            <person name="Alvarado L."/>
            <person name="Arachchi H.M."/>
            <person name="Berlin A.M."/>
            <person name="Chapman S.B."/>
            <person name="Dewar J."/>
            <person name="Goldberg J."/>
            <person name="Griggs A."/>
            <person name="Gujja S."/>
            <person name="Hansen M."/>
            <person name="Howarth C."/>
            <person name="Imamovic A."/>
            <person name="Larimer J."/>
            <person name="McCowan C."/>
            <person name="Murphy C."/>
            <person name="Neiman D."/>
            <person name="Pearson M."/>
            <person name="Priest M."/>
            <person name="Roberts A."/>
            <person name="Saif S."/>
            <person name="Shea T."/>
            <person name="Sisk P."/>
            <person name="Sykes S."/>
            <person name="Wortman J."/>
            <person name="Nusbaum C."/>
            <person name="Birren B."/>
        </authorList>
    </citation>
    <scope>NUCLEOTIDE SEQUENCE [LARGE SCALE GENOMIC DNA]</scope>
    <source>
        <strain evidence="2">ATCC 31012 / DSM 23050 / BCRC 14357 / CCUG 45561 / CIP 110063 / KCTC 2702 / LMG 19082 / RAG-1</strain>
    </source>
</reference>
<dbReference type="GeneID" id="58193573"/>
<dbReference type="PATRIC" id="fig|1191460.12.peg.663"/>
<dbReference type="eggNOG" id="ENOG5031RDP">
    <property type="taxonomic scope" value="Bacteria"/>
</dbReference>
<organism evidence="1 2">
    <name type="scientific">Acinetobacter venetianus (strain ATCC 31012 / DSM 23050 / BCRC 14357 / CCUG 45561 / CIP 110063 / KCTC 2702 / LMG 19082 / RAG-1)</name>
    <dbReference type="NCBI Taxonomy" id="1191460"/>
    <lineage>
        <taxon>Bacteria</taxon>
        <taxon>Pseudomonadati</taxon>
        <taxon>Pseudomonadota</taxon>
        <taxon>Gammaproteobacteria</taxon>
        <taxon>Moraxellales</taxon>
        <taxon>Moraxellaceae</taxon>
        <taxon>Acinetobacter</taxon>
    </lineage>
</organism>
<evidence type="ECO:0000313" key="2">
    <source>
        <dbReference type="Proteomes" id="UP000018445"/>
    </source>
</evidence>
<comment type="caution">
    <text evidence="1">The sequence shown here is derived from an EMBL/GenBank/DDBJ whole genome shotgun (WGS) entry which is preliminary data.</text>
</comment>
<name>N9A2T3_ACIVR</name>
<accession>N9A2T3</accession>
<gene>
    <name evidence="1" type="ORF">F959_00665</name>
</gene>
<dbReference type="EMBL" id="APPO01000006">
    <property type="protein sequence ID" value="ENV38373.1"/>
    <property type="molecule type" value="Genomic_DNA"/>
</dbReference>
<dbReference type="RefSeq" id="WP_004877534.1">
    <property type="nucleotide sequence ID" value="NZ_AKIQ01000050.1"/>
</dbReference>
<protein>
    <submittedName>
        <fullName evidence="1">Uncharacterized protein</fullName>
    </submittedName>
</protein>
<dbReference type="HOGENOM" id="CLU_161145_0_0_6"/>
<sequence length="146" mass="17257">MKISFEVIPYSNGIYSGLNIQIIPYDLQRNPNCHNSIVIDEFAFSLIERLFLENENPWSHWGYTYLDTEKTIIVLKKLSNYKTYLSSKNYLNYKDDVKLLYKRDTKIFKKKFPKYKNEVLTMIDQLIAFLTKILEKDINGITVIGV</sequence>
<dbReference type="AlphaFoldDB" id="N9A2T3"/>
<proteinExistence type="predicted"/>
<keyword evidence="2" id="KW-1185">Reference proteome</keyword>
<evidence type="ECO:0000313" key="1">
    <source>
        <dbReference type="EMBL" id="ENV38373.1"/>
    </source>
</evidence>